<sequence length="88" mass="9093">MDSSGRSRQHPGLVKPLSGAACGRGRQAEPNPDPHAPPPQSGEGRTGPGRAPFVASLTAAAARARGRVARSCRADRGIKAVIKKLAFK</sequence>
<comment type="caution">
    <text evidence="2">The sequence shown here is derived from an EMBL/GenBank/DDBJ whole genome shotgun (WGS) entry which is preliminary data.</text>
</comment>
<evidence type="ECO:0000313" key="3">
    <source>
        <dbReference type="Proteomes" id="UP000050525"/>
    </source>
</evidence>
<feature type="compositionally biased region" description="Pro residues" evidence="1">
    <location>
        <begin position="31"/>
        <end position="40"/>
    </location>
</feature>
<proteinExistence type="predicted"/>
<dbReference type="Proteomes" id="UP000050525">
    <property type="component" value="Unassembled WGS sequence"/>
</dbReference>
<dbReference type="AlphaFoldDB" id="A0A151NVR2"/>
<keyword evidence="3" id="KW-1185">Reference proteome</keyword>
<feature type="region of interest" description="Disordered" evidence="1">
    <location>
        <begin position="1"/>
        <end position="52"/>
    </location>
</feature>
<evidence type="ECO:0000313" key="2">
    <source>
        <dbReference type="EMBL" id="KYO40992.1"/>
    </source>
</evidence>
<evidence type="ECO:0000256" key="1">
    <source>
        <dbReference type="SAM" id="MobiDB-lite"/>
    </source>
</evidence>
<reference evidence="2 3" key="1">
    <citation type="journal article" date="2012" name="Genome Biol.">
        <title>Sequencing three crocodilian genomes to illuminate the evolution of archosaurs and amniotes.</title>
        <authorList>
            <person name="St John J.A."/>
            <person name="Braun E.L."/>
            <person name="Isberg S.R."/>
            <person name="Miles L.G."/>
            <person name="Chong A.Y."/>
            <person name="Gongora J."/>
            <person name="Dalzell P."/>
            <person name="Moran C."/>
            <person name="Bed'hom B."/>
            <person name="Abzhanov A."/>
            <person name="Burgess S.C."/>
            <person name="Cooksey A.M."/>
            <person name="Castoe T.A."/>
            <person name="Crawford N.G."/>
            <person name="Densmore L.D."/>
            <person name="Drew J.C."/>
            <person name="Edwards S.V."/>
            <person name="Faircloth B.C."/>
            <person name="Fujita M.K."/>
            <person name="Greenwold M.J."/>
            <person name="Hoffmann F.G."/>
            <person name="Howard J.M."/>
            <person name="Iguchi T."/>
            <person name="Janes D.E."/>
            <person name="Khan S.Y."/>
            <person name="Kohno S."/>
            <person name="de Koning A.J."/>
            <person name="Lance S.L."/>
            <person name="McCarthy F.M."/>
            <person name="McCormack J.E."/>
            <person name="Merchant M.E."/>
            <person name="Peterson D.G."/>
            <person name="Pollock D.D."/>
            <person name="Pourmand N."/>
            <person name="Raney B.J."/>
            <person name="Roessler K.A."/>
            <person name="Sanford J.R."/>
            <person name="Sawyer R.H."/>
            <person name="Schmidt C.J."/>
            <person name="Triplett E.W."/>
            <person name="Tuberville T.D."/>
            <person name="Venegas-Anaya M."/>
            <person name="Howard J.T."/>
            <person name="Jarvis E.D."/>
            <person name="Guillette L.J.Jr."/>
            <person name="Glenn T.C."/>
            <person name="Green R.E."/>
            <person name="Ray D.A."/>
        </authorList>
    </citation>
    <scope>NUCLEOTIDE SEQUENCE [LARGE SCALE GENOMIC DNA]</scope>
    <source>
        <strain evidence="2">KSC_2009_1</strain>
    </source>
</reference>
<gene>
    <name evidence="2" type="ORF">Y1Q_0013737</name>
</gene>
<accession>A0A151NVR2</accession>
<dbReference type="EMBL" id="AKHW03001786">
    <property type="protein sequence ID" value="KYO40992.1"/>
    <property type="molecule type" value="Genomic_DNA"/>
</dbReference>
<name>A0A151NVR2_ALLMI</name>
<protein>
    <submittedName>
        <fullName evidence="2">Uncharacterized protein</fullName>
    </submittedName>
</protein>
<organism evidence="2 3">
    <name type="scientific">Alligator mississippiensis</name>
    <name type="common">American alligator</name>
    <dbReference type="NCBI Taxonomy" id="8496"/>
    <lineage>
        <taxon>Eukaryota</taxon>
        <taxon>Metazoa</taxon>
        <taxon>Chordata</taxon>
        <taxon>Craniata</taxon>
        <taxon>Vertebrata</taxon>
        <taxon>Euteleostomi</taxon>
        <taxon>Archelosauria</taxon>
        <taxon>Archosauria</taxon>
        <taxon>Crocodylia</taxon>
        <taxon>Alligatoridae</taxon>
        <taxon>Alligatorinae</taxon>
        <taxon>Alligator</taxon>
    </lineage>
</organism>